<reference evidence="2 3" key="1">
    <citation type="journal article" date="2015" name="Nature">
        <title>rRNA introns, odd ribosomes, and small enigmatic genomes across a large radiation of phyla.</title>
        <authorList>
            <person name="Brown C.T."/>
            <person name="Hug L.A."/>
            <person name="Thomas B.C."/>
            <person name="Sharon I."/>
            <person name="Castelle C.J."/>
            <person name="Singh A."/>
            <person name="Wilkins M.J."/>
            <person name="Williams K.H."/>
            <person name="Banfield J.F."/>
        </authorList>
    </citation>
    <scope>NUCLEOTIDE SEQUENCE [LARGE SCALE GENOMIC DNA]</scope>
</reference>
<evidence type="ECO:0000256" key="1">
    <source>
        <dbReference type="SAM" id="Phobius"/>
    </source>
</evidence>
<sequence length="92" mass="9719">MNTLFFAALIDGSGLPRAQANSTTLKTIFLIAFAIIGALAFLFMVIAGARYALSKGEPDNIQRAKNEMKYSAIGLIIAALAAAIVNFVLGKL</sequence>
<gene>
    <name evidence="2" type="ORF">UV41_C0053G0010</name>
</gene>
<proteinExistence type="predicted"/>
<keyword evidence="1" id="KW-0812">Transmembrane</keyword>
<organism evidence="2 3">
    <name type="scientific">Candidatus Daviesbacteria bacterium GW2011_GWA2_42_7</name>
    <dbReference type="NCBI Taxonomy" id="1618425"/>
    <lineage>
        <taxon>Bacteria</taxon>
        <taxon>Candidatus Daviesiibacteriota</taxon>
    </lineage>
</organism>
<dbReference type="Pfam" id="PF18895">
    <property type="entry name" value="T4SS_pilin"/>
    <property type="match status" value="1"/>
</dbReference>
<feature type="transmembrane region" description="Helical" evidence="1">
    <location>
        <begin position="28"/>
        <end position="49"/>
    </location>
</feature>
<dbReference type="EMBL" id="LCEJ01000053">
    <property type="protein sequence ID" value="KKS69484.1"/>
    <property type="molecule type" value="Genomic_DNA"/>
</dbReference>
<keyword evidence="1" id="KW-1133">Transmembrane helix</keyword>
<protein>
    <submittedName>
        <fullName evidence="2">Uncharacterized protein</fullName>
    </submittedName>
</protein>
<evidence type="ECO:0000313" key="2">
    <source>
        <dbReference type="EMBL" id="KKS69484.1"/>
    </source>
</evidence>
<evidence type="ECO:0000313" key="3">
    <source>
        <dbReference type="Proteomes" id="UP000034785"/>
    </source>
</evidence>
<keyword evidence="1" id="KW-0472">Membrane</keyword>
<dbReference type="AlphaFoldDB" id="A0A0G1B8B6"/>
<dbReference type="InterPro" id="IPR043993">
    <property type="entry name" value="T4SS_pilin"/>
</dbReference>
<feature type="transmembrane region" description="Helical" evidence="1">
    <location>
        <begin position="70"/>
        <end position="89"/>
    </location>
</feature>
<dbReference type="Proteomes" id="UP000034785">
    <property type="component" value="Unassembled WGS sequence"/>
</dbReference>
<accession>A0A0G1B8B6</accession>
<comment type="caution">
    <text evidence="2">The sequence shown here is derived from an EMBL/GenBank/DDBJ whole genome shotgun (WGS) entry which is preliminary data.</text>
</comment>
<name>A0A0G1B8B6_9BACT</name>